<proteinExistence type="predicted"/>
<name>A0AA42CAW0_9BACT</name>
<accession>A0AA42CAW0</accession>
<dbReference type="AlphaFoldDB" id="A0AA42CAW0"/>
<organism evidence="1 2">
    <name type="scientific">Gaoshiqia sediminis</name>
    <dbReference type="NCBI Taxonomy" id="2986998"/>
    <lineage>
        <taxon>Bacteria</taxon>
        <taxon>Pseudomonadati</taxon>
        <taxon>Bacteroidota</taxon>
        <taxon>Bacteroidia</taxon>
        <taxon>Marinilabiliales</taxon>
        <taxon>Prolixibacteraceae</taxon>
        <taxon>Gaoshiqia</taxon>
    </lineage>
</organism>
<gene>
    <name evidence="1" type="ORF">N2K84_15185</name>
</gene>
<comment type="caution">
    <text evidence="1">The sequence shown here is derived from an EMBL/GenBank/DDBJ whole genome shotgun (WGS) entry which is preliminary data.</text>
</comment>
<dbReference type="EMBL" id="JAPAAF010000028">
    <property type="protein sequence ID" value="MCW0484085.1"/>
    <property type="molecule type" value="Genomic_DNA"/>
</dbReference>
<sequence>MKTSQILSGERNQVVNQIAEELMQFKSYQEGLQNAEQNAEKRYEHAIKMHTTQRRWWKVVETSNGNFLIWTNNSRETVLVTENNEVIFYDELTNQATADRTARELKAAAHVLCTRKEIIEKVISRDFNSTRLLPPVSMF</sequence>
<evidence type="ECO:0000313" key="1">
    <source>
        <dbReference type="EMBL" id="MCW0484085.1"/>
    </source>
</evidence>
<dbReference type="RefSeq" id="WP_282592677.1">
    <property type="nucleotide sequence ID" value="NZ_JAPAAF010000028.1"/>
</dbReference>
<evidence type="ECO:0000313" key="2">
    <source>
        <dbReference type="Proteomes" id="UP001163821"/>
    </source>
</evidence>
<reference evidence="1" key="1">
    <citation type="submission" date="2022-10" db="EMBL/GenBank/DDBJ databases">
        <title>Gaoshiqiia sediminis gen. nov., sp. nov., isolated from coastal sediment.</title>
        <authorList>
            <person name="Yu W.X."/>
            <person name="Mu D.S."/>
            <person name="Du J.Z."/>
            <person name="Liang Y.Q."/>
        </authorList>
    </citation>
    <scope>NUCLEOTIDE SEQUENCE</scope>
    <source>
        <strain evidence="1">A06</strain>
    </source>
</reference>
<dbReference type="Proteomes" id="UP001163821">
    <property type="component" value="Unassembled WGS sequence"/>
</dbReference>
<protein>
    <submittedName>
        <fullName evidence="1">Uncharacterized protein</fullName>
    </submittedName>
</protein>
<keyword evidence="2" id="KW-1185">Reference proteome</keyword>